<dbReference type="Proteomes" id="UP000317122">
    <property type="component" value="Unassembled WGS sequence"/>
</dbReference>
<sequence>MAYTYRCKDYPGNEACPASFTAATEAEVMKHVELHGALAHGEDPAQWSDEDRQQVKKLIRNS</sequence>
<accession>A0A562P4H5</accession>
<gene>
    <name evidence="2" type="ORF">IQ26_01999</name>
</gene>
<evidence type="ECO:0000313" key="3">
    <source>
        <dbReference type="Proteomes" id="UP000317122"/>
    </source>
</evidence>
<dbReference type="AlphaFoldDB" id="A0A562P4H5"/>
<protein>
    <submittedName>
        <fullName evidence="2">Uncharacterized protein DUF1059</fullName>
    </submittedName>
</protein>
<dbReference type="OrthoDB" id="7709378at2"/>
<name>A0A562P4H5_9HYPH</name>
<keyword evidence="3" id="KW-1185">Reference proteome</keyword>
<dbReference type="InterPro" id="IPR009409">
    <property type="entry name" value="DUF1059"/>
</dbReference>
<dbReference type="Pfam" id="PF06348">
    <property type="entry name" value="DUF1059"/>
    <property type="match status" value="1"/>
</dbReference>
<evidence type="ECO:0000313" key="2">
    <source>
        <dbReference type="EMBL" id="TWI39150.1"/>
    </source>
</evidence>
<proteinExistence type="predicted"/>
<feature type="region of interest" description="Disordered" evidence="1">
    <location>
        <begin position="40"/>
        <end position="62"/>
    </location>
</feature>
<evidence type="ECO:0000256" key="1">
    <source>
        <dbReference type="SAM" id="MobiDB-lite"/>
    </source>
</evidence>
<organism evidence="2 3">
    <name type="scientific">Mesorhizobium tianshanense</name>
    <dbReference type="NCBI Taxonomy" id="39844"/>
    <lineage>
        <taxon>Bacteria</taxon>
        <taxon>Pseudomonadati</taxon>
        <taxon>Pseudomonadota</taxon>
        <taxon>Alphaproteobacteria</taxon>
        <taxon>Hyphomicrobiales</taxon>
        <taxon>Phyllobacteriaceae</taxon>
        <taxon>Mesorhizobium</taxon>
    </lineage>
</organism>
<comment type="caution">
    <text evidence="2">The sequence shown here is derived from an EMBL/GenBank/DDBJ whole genome shotgun (WGS) entry which is preliminary data.</text>
</comment>
<reference evidence="2 3" key="1">
    <citation type="journal article" date="2015" name="Stand. Genomic Sci.">
        <title>Genomic Encyclopedia of Bacterial and Archaeal Type Strains, Phase III: the genomes of soil and plant-associated and newly described type strains.</title>
        <authorList>
            <person name="Whitman W.B."/>
            <person name="Woyke T."/>
            <person name="Klenk H.P."/>
            <person name="Zhou Y."/>
            <person name="Lilburn T.G."/>
            <person name="Beck B.J."/>
            <person name="De Vos P."/>
            <person name="Vandamme P."/>
            <person name="Eisen J.A."/>
            <person name="Garrity G."/>
            <person name="Hugenholtz P."/>
            <person name="Kyrpides N.C."/>
        </authorList>
    </citation>
    <scope>NUCLEOTIDE SEQUENCE [LARGE SCALE GENOMIC DNA]</scope>
    <source>
        <strain evidence="2 3">CGMCC 1.2546</strain>
    </source>
</reference>
<dbReference type="RefSeq" id="WP_145716381.1">
    <property type="nucleotide sequence ID" value="NZ_BSPF01000131.1"/>
</dbReference>
<dbReference type="EMBL" id="VLKT01000010">
    <property type="protein sequence ID" value="TWI39150.1"/>
    <property type="molecule type" value="Genomic_DNA"/>
</dbReference>